<dbReference type="InterPro" id="IPR050613">
    <property type="entry name" value="Sec_Metabolite_Reg"/>
</dbReference>
<evidence type="ECO:0000256" key="3">
    <source>
        <dbReference type="SAM" id="MobiDB-lite"/>
    </source>
</evidence>
<dbReference type="GO" id="GO:0003677">
    <property type="term" value="F:DNA binding"/>
    <property type="evidence" value="ECO:0007669"/>
    <property type="project" value="InterPro"/>
</dbReference>
<dbReference type="GO" id="GO:0006351">
    <property type="term" value="P:DNA-templated transcription"/>
    <property type="evidence" value="ECO:0007669"/>
    <property type="project" value="InterPro"/>
</dbReference>
<feature type="compositionally biased region" description="Basic and acidic residues" evidence="3">
    <location>
        <begin position="60"/>
        <end position="75"/>
    </location>
</feature>
<dbReference type="GO" id="GO:0005634">
    <property type="term" value="C:nucleus"/>
    <property type="evidence" value="ECO:0007669"/>
    <property type="project" value="UniProtKB-SubCell"/>
</dbReference>
<proteinExistence type="predicted"/>
<evidence type="ECO:0000313" key="5">
    <source>
        <dbReference type="EMBL" id="AEO57280.1"/>
    </source>
</evidence>
<protein>
    <recommendedName>
        <fullName evidence="4">Xylanolytic transcriptional activator regulatory domain-containing protein</fullName>
    </recommendedName>
</protein>
<feature type="region of interest" description="Disordered" evidence="3">
    <location>
        <begin position="41"/>
        <end position="122"/>
    </location>
</feature>
<keyword evidence="2" id="KW-0539">Nucleus</keyword>
<dbReference type="RefSeq" id="XP_003662525.1">
    <property type="nucleotide sequence ID" value="XM_003662477.1"/>
</dbReference>
<dbReference type="EMBL" id="CP003004">
    <property type="protein sequence ID" value="AEO57280.1"/>
    <property type="molecule type" value="Genomic_DNA"/>
</dbReference>
<feature type="compositionally biased region" description="Acidic residues" evidence="3">
    <location>
        <begin position="102"/>
        <end position="115"/>
    </location>
</feature>
<feature type="region of interest" description="Disordered" evidence="3">
    <location>
        <begin position="464"/>
        <end position="496"/>
    </location>
</feature>
<dbReference type="InParanoid" id="G2QCA5"/>
<evidence type="ECO:0000256" key="1">
    <source>
        <dbReference type="ARBA" id="ARBA00004123"/>
    </source>
</evidence>
<dbReference type="Pfam" id="PF04082">
    <property type="entry name" value="Fungal_trans"/>
    <property type="match status" value="1"/>
</dbReference>
<dbReference type="VEuPathDB" id="FungiDB:MYCTH_2303243"/>
<evidence type="ECO:0000313" key="6">
    <source>
        <dbReference type="Proteomes" id="UP000007322"/>
    </source>
</evidence>
<accession>G2QCA5</accession>
<dbReference type="OrthoDB" id="2269373at2759"/>
<dbReference type="PANTHER" id="PTHR31001:SF45">
    <property type="entry name" value="ZN(II)2CYS6 TRANSCRIPTION FACTOR (EUROFUNG)"/>
    <property type="match status" value="1"/>
</dbReference>
<feature type="domain" description="Xylanolytic transcriptional activator regulatory" evidence="4">
    <location>
        <begin position="287"/>
        <end position="360"/>
    </location>
</feature>
<dbReference type="CDD" id="cd12148">
    <property type="entry name" value="fungal_TF_MHR"/>
    <property type="match status" value="1"/>
</dbReference>
<feature type="compositionally biased region" description="Basic and acidic residues" evidence="3">
    <location>
        <begin position="600"/>
        <end position="617"/>
    </location>
</feature>
<evidence type="ECO:0000259" key="4">
    <source>
        <dbReference type="SMART" id="SM00906"/>
    </source>
</evidence>
<comment type="subcellular location">
    <subcellularLocation>
        <location evidence="1">Nucleus</location>
    </subcellularLocation>
</comment>
<reference evidence="5 6" key="1">
    <citation type="journal article" date="2011" name="Nat. Biotechnol.">
        <title>Comparative genomic analysis of the thermophilic biomass-degrading fungi Myceliophthora thermophila and Thielavia terrestris.</title>
        <authorList>
            <person name="Berka R.M."/>
            <person name="Grigoriev I.V."/>
            <person name="Otillar R."/>
            <person name="Salamov A."/>
            <person name="Grimwood J."/>
            <person name="Reid I."/>
            <person name="Ishmael N."/>
            <person name="John T."/>
            <person name="Darmond C."/>
            <person name="Moisan M.-C."/>
            <person name="Henrissat B."/>
            <person name="Coutinho P.M."/>
            <person name="Lombard V."/>
            <person name="Natvig D.O."/>
            <person name="Lindquist E."/>
            <person name="Schmutz J."/>
            <person name="Lucas S."/>
            <person name="Harris P."/>
            <person name="Powlowski J."/>
            <person name="Bellemare A."/>
            <person name="Taylor D."/>
            <person name="Butler G."/>
            <person name="de Vries R.P."/>
            <person name="Allijn I.E."/>
            <person name="van den Brink J."/>
            <person name="Ushinsky S."/>
            <person name="Storms R."/>
            <person name="Powell A.J."/>
            <person name="Paulsen I.T."/>
            <person name="Elbourne L.D.H."/>
            <person name="Baker S.E."/>
            <person name="Magnuson J."/>
            <person name="LaBoissiere S."/>
            <person name="Clutterbuck A.J."/>
            <person name="Martinez D."/>
            <person name="Wogulis M."/>
            <person name="de Leon A.L."/>
            <person name="Rey M.W."/>
            <person name="Tsang A."/>
        </authorList>
    </citation>
    <scope>NUCLEOTIDE SEQUENCE [LARGE SCALE GENOMIC DNA]</scope>
    <source>
        <strain evidence="6">ATCC 42464 / BCRC 31852 / DSM 1799</strain>
    </source>
</reference>
<feature type="region of interest" description="Disordered" evidence="3">
    <location>
        <begin position="598"/>
        <end position="627"/>
    </location>
</feature>
<feature type="compositionally biased region" description="Low complexity" evidence="3">
    <location>
        <begin position="469"/>
        <end position="478"/>
    </location>
</feature>
<dbReference type="SMART" id="SM00906">
    <property type="entry name" value="Fungal_trans"/>
    <property type="match status" value="1"/>
</dbReference>
<dbReference type="InterPro" id="IPR007219">
    <property type="entry name" value="XnlR_reg_dom"/>
</dbReference>
<evidence type="ECO:0000256" key="2">
    <source>
        <dbReference type="ARBA" id="ARBA00023242"/>
    </source>
</evidence>
<dbReference type="PANTHER" id="PTHR31001">
    <property type="entry name" value="UNCHARACTERIZED TRANSCRIPTIONAL REGULATORY PROTEIN"/>
    <property type="match status" value="1"/>
</dbReference>
<dbReference type="eggNOG" id="ENOG502QYWX">
    <property type="taxonomic scope" value="Eukaryota"/>
</dbReference>
<dbReference type="HOGENOM" id="CLU_004083_5_0_1"/>
<dbReference type="AlphaFoldDB" id="G2QCA5"/>
<dbReference type="OMA" id="QAWEVMS"/>
<feature type="region of interest" description="Disordered" evidence="3">
    <location>
        <begin position="678"/>
        <end position="705"/>
    </location>
</feature>
<dbReference type="STRING" id="573729.G2QCA5"/>
<organism evidence="5 6">
    <name type="scientific">Thermothelomyces thermophilus (strain ATCC 42464 / BCRC 31852 / DSM 1799)</name>
    <name type="common">Sporotrichum thermophile</name>
    <dbReference type="NCBI Taxonomy" id="573729"/>
    <lineage>
        <taxon>Eukaryota</taxon>
        <taxon>Fungi</taxon>
        <taxon>Dikarya</taxon>
        <taxon>Ascomycota</taxon>
        <taxon>Pezizomycotina</taxon>
        <taxon>Sordariomycetes</taxon>
        <taxon>Sordariomycetidae</taxon>
        <taxon>Sordariales</taxon>
        <taxon>Chaetomiaceae</taxon>
        <taxon>Thermothelomyces</taxon>
    </lineage>
</organism>
<dbReference type="KEGG" id="mtm:MYCTH_2303243"/>
<feature type="compositionally biased region" description="Gly residues" evidence="3">
    <location>
        <begin position="686"/>
        <end position="697"/>
    </location>
</feature>
<keyword evidence="6" id="KW-1185">Reference proteome</keyword>
<dbReference type="GeneID" id="11512601"/>
<name>G2QCA5_THET4</name>
<gene>
    <name evidence="5" type="ORF">MYCTH_2303243</name>
</gene>
<dbReference type="Proteomes" id="UP000007322">
    <property type="component" value="Chromosome 3"/>
</dbReference>
<dbReference type="GO" id="GO:0008270">
    <property type="term" value="F:zinc ion binding"/>
    <property type="evidence" value="ECO:0007669"/>
    <property type="project" value="InterPro"/>
</dbReference>
<sequence>MGAQCVPAALVPRQRRRRFPERELLERIRQYETLLRQHHVPFRPLHPPHTPVDVPSERPPSSRDGRTPEPPRIDDSAPSGQGKRVKPRTTNLWHALRRTDADTEDDSDTGSEADEPGGGFIYDNEDMEKVIKAAFDRAYRSGMESSSPLLLGSPASTTPLTSLHPDQATIFRLWQVYLDNVNPLLKVTHTPSLQPRIIDAMGDLANISAPLEALLFAIYCTSIMSLSEDQCRTLFGSARRNLLTGYQFACRQALSSANLLQSCDHDCLVALFLYLVSIKSDTDPRSVSSMLAVAIHIAQRMNYDKESSNEKYPILEAEMRRRLWWSLVILNSRVCETFNYRAATMAPTWDCRTPSNFNDFELLSGSRTAPPVHDKPTEALFVCVRSQISDFIRHCPFHLEPTDPFLATLAGGGTSHYDLRELQETVEKTLSLCDPAHPLHYMTMWTARGILAKNMLLEHCFRRRRRQHQQQQQQQQQQLGSDLPDKPDPDEPDPAIGYAVTMLRCDTALLASPLTRGFLWYVHAHFPFLAYVYLAQYLPSLAATTAAAEAGESGVKERNNNNNNNNNNNDNAADVVSAAWAAMSDNYDARRAADFFSFPSEEKDQNKRERERNEGGRDGATPGSGEDSHPLFVLFARVVLGAWDAVAAAFAAAGHSRDVEEAVPRIVVSLRERLGKEGAGIEERGGGSGLPSGGGSNGNNNSIGGDGGNAAGGSCNNTDTGIVNTTGDSAAGYGFTGAYMDVLLGDGGIGLVDVECQQVWPTMDWAPLVQHGF</sequence>